<organism evidence="1">
    <name type="scientific">Klebsiella sp. 370</name>
    <dbReference type="NCBI Taxonomy" id="1497842"/>
    <lineage>
        <taxon>Bacteria</taxon>
        <taxon>Pseudomonadati</taxon>
        <taxon>Pseudomonadota</taxon>
        <taxon>Gammaproteobacteria</taxon>
        <taxon>Enterobacterales</taxon>
        <taxon>Enterobacteriaceae</taxon>
        <taxon>Klebsiella/Raoultella group</taxon>
        <taxon>Klebsiella</taxon>
    </lineage>
</organism>
<name>A0A0P0YT15_9ENTR</name>
<dbReference type="EMBL" id="AB924612">
    <property type="protein sequence ID" value="BAT24436.1"/>
    <property type="molecule type" value="Genomic_DNA"/>
</dbReference>
<accession>A0A0P0YT15</accession>
<reference evidence="1" key="1">
    <citation type="submission" date="2014-04" db="EMBL/GenBank/DDBJ databases">
        <authorList>
            <person name="Harrison E."/>
        </authorList>
    </citation>
    <scope>NUCLEOTIDE SEQUENCE</scope>
    <source>
        <strain evidence="1">370</strain>
    </source>
</reference>
<reference evidence="1" key="2">
    <citation type="journal article" date="2015" name="Sci. Rep.">
        <title>Genetic analysis of capsular polysaccharide synthesis gene clusters in 79 capsular types of Klebsiella spp.</title>
        <authorList>
            <person name="Pan Y.J."/>
            <person name="Lin T.L."/>
            <person name="Chen C.T."/>
            <person name="Chen Y.Y."/>
            <person name="Hsieh P.F."/>
            <person name="Hsu C.R."/>
            <person name="Wu M.C."/>
            <person name="Wang J.T."/>
        </authorList>
    </citation>
    <scope>NUCLEOTIDE SEQUENCE</scope>
    <source>
        <strain evidence="1">370</strain>
    </source>
</reference>
<dbReference type="AlphaFoldDB" id="A0A0P0YT15"/>
<proteinExistence type="predicted"/>
<evidence type="ECO:0008006" key="2">
    <source>
        <dbReference type="Google" id="ProtNLM"/>
    </source>
</evidence>
<sequence length="349" mass="38817">MDRRTFISTALISAPFLKVYTANGASDDSSNFLLNDIDFSGEKDSTDALQKVLDRAAGHAKIVPNGIQKVLIQLSGVIKISKTLYIDASKINILGPVTLVFTQKSRGRNYAIVLRPDGQGNVSYTNGVGSLFDSINFVSENKINLIYASNNATPGSNPSCLINISQCRFTGFNRIFSNGVGGWGWNWDRCGFDNCDYLLYLIKEKDSYERFSFSSCIWQNGGTAFYIDNPLGQIYWQGGSFDYFKEIAHIKNGHVTINGHVEFAERDSPIVTIHNDISSFFFNGGCIFIGKNKGQYYLFEQYNHNQVTLNNVTLLTDGVNNDFTALSNKRVSVSNMNFTSDFAKNILAN</sequence>
<protein>
    <recommendedName>
        <fullName evidence="2">Pectate lyase superfamily protein domain-containing protein</fullName>
    </recommendedName>
</protein>
<evidence type="ECO:0000313" key="1">
    <source>
        <dbReference type="EMBL" id="BAT24436.1"/>
    </source>
</evidence>